<gene>
    <name evidence="1" type="ORF">SAMN04489752_1640</name>
</gene>
<dbReference type="AlphaFoldDB" id="A0A1H1RX77"/>
<dbReference type="EMBL" id="LT629766">
    <property type="protein sequence ID" value="SDS40300.1"/>
    <property type="molecule type" value="Genomic_DNA"/>
</dbReference>
<name>A0A1H1RX77_9MICO</name>
<dbReference type="Proteomes" id="UP000199597">
    <property type="component" value="Chromosome I"/>
</dbReference>
<sequence>MNANVDSVSAIGALGASPATIWQKMQSLFIRSGSSLAVSGLCRRVFGCDVQTMMARTTFVS</sequence>
<proteinExistence type="predicted"/>
<evidence type="ECO:0000313" key="2">
    <source>
        <dbReference type="Proteomes" id="UP000199597"/>
    </source>
</evidence>
<accession>A0A1H1RX77</accession>
<organism evidence="1 2">
    <name type="scientific">Brevibacterium siliguriense</name>
    <dbReference type="NCBI Taxonomy" id="1136497"/>
    <lineage>
        <taxon>Bacteria</taxon>
        <taxon>Bacillati</taxon>
        <taxon>Actinomycetota</taxon>
        <taxon>Actinomycetes</taxon>
        <taxon>Micrococcales</taxon>
        <taxon>Brevibacteriaceae</taxon>
        <taxon>Brevibacterium</taxon>
    </lineage>
</organism>
<reference evidence="2" key="1">
    <citation type="submission" date="2016-10" db="EMBL/GenBank/DDBJ databases">
        <authorList>
            <person name="Varghese N."/>
            <person name="Submissions S."/>
        </authorList>
    </citation>
    <scope>NUCLEOTIDE SEQUENCE [LARGE SCALE GENOMIC DNA]</scope>
    <source>
        <strain evidence="2">DSM 23676</strain>
    </source>
</reference>
<protein>
    <submittedName>
        <fullName evidence="1">Uncharacterized protein</fullName>
    </submittedName>
</protein>
<keyword evidence="2" id="KW-1185">Reference proteome</keyword>
<evidence type="ECO:0000313" key="1">
    <source>
        <dbReference type="EMBL" id="SDS40300.1"/>
    </source>
</evidence>